<dbReference type="GO" id="GO:0008270">
    <property type="term" value="F:zinc ion binding"/>
    <property type="evidence" value="ECO:0007669"/>
    <property type="project" value="UniProtKB-KW"/>
</dbReference>
<dbReference type="InterPro" id="IPR000679">
    <property type="entry name" value="Znf_GATA"/>
</dbReference>
<keyword evidence="2" id="KW-0732">Signal</keyword>
<evidence type="ECO:0000313" key="4">
    <source>
        <dbReference type="EMBL" id="CAD2163132.1"/>
    </source>
</evidence>
<dbReference type="AlphaFoldDB" id="A0A6V7UQA3"/>
<proteinExistence type="predicted"/>
<accession>A0A6V7UQA3</accession>
<sequence length="320" mass="38476">MKFIIVSHLYLFSLLNIKCEGKKVSVLVKIKDDWEEKREFIYLKNVELKERFVLTKNLNRSYKRGDYLYNNTWAFFEIKVNPVENVFNTELNKKSKYISQLKRKVLIEIANNEIIQTFLPIMEKQVLINNNFSKKHIYYETSILDESLINIEINKKELIKENIQNYKDKLLSSYWTEINLIGYKIELLEKQKFENSKEELKSRFIYIGSEIGGIIEGNKRKCFNCRITISKDWYKYLKEHYLCDPCHKYKIYNGKMRPEGNFYQTRMRITPDRKCYTCGATKTSTWYRHSIPEQYICKSCYDKQQKMTKVNKKASRKGID</sequence>
<organism evidence="4 5">
    <name type="scientific">Meloidogyne enterolobii</name>
    <name type="common">Root-knot nematode worm</name>
    <name type="synonym">Meloidogyne mayaguensis</name>
    <dbReference type="NCBI Taxonomy" id="390850"/>
    <lineage>
        <taxon>Eukaryota</taxon>
        <taxon>Metazoa</taxon>
        <taxon>Ecdysozoa</taxon>
        <taxon>Nematoda</taxon>
        <taxon>Chromadorea</taxon>
        <taxon>Rhabditida</taxon>
        <taxon>Tylenchina</taxon>
        <taxon>Tylenchomorpha</taxon>
        <taxon>Tylenchoidea</taxon>
        <taxon>Meloidogynidae</taxon>
        <taxon>Meloidogyninae</taxon>
        <taxon>Meloidogyne</taxon>
    </lineage>
</organism>
<evidence type="ECO:0000313" key="5">
    <source>
        <dbReference type="Proteomes" id="UP000580250"/>
    </source>
</evidence>
<dbReference type="PROSITE" id="PS50114">
    <property type="entry name" value="GATA_ZN_FINGER_2"/>
    <property type="match status" value="1"/>
</dbReference>
<dbReference type="GO" id="GO:0006355">
    <property type="term" value="P:regulation of DNA-templated transcription"/>
    <property type="evidence" value="ECO:0007669"/>
    <property type="project" value="InterPro"/>
</dbReference>
<gene>
    <name evidence="4" type="ORF">MENT_LOCUS15818</name>
</gene>
<name>A0A6V7UQA3_MELEN</name>
<keyword evidence="1" id="KW-0862">Zinc</keyword>
<keyword evidence="1" id="KW-0479">Metal-binding</keyword>
<dbReference type="SUPFAM" id="SSF57716">
    <property type="entry name" value="Glucocorticoid receptor-like (DNA-binding domain)"/>
    <property type="match status" value="1"/>
</dbReference>
<feature type="chain" id="PRO_5028142998" description="GATA-type domain-containing protein" evidence="2">
    <location>
        <begin position="22"/>
        <end position="320"/>
    </location>
</feature>
<dbReference type="Proteomes" id="UP000580250">
    <property type="component" value="Unassembled WGS sequence"/>
</dbReference>
<reference evidence="4 5" key="1">
    <citation type="submission" date="2020-08" db="EMBL/GenBank/DDBJ databases">
        <authorList>
            <person name="Koutsovoulos G."/>
            <person name="Danchin GJ E."/>
        </authorList>
    </citation>
    <scope>NUCLEOTIDE SEQUENCE [LARGE SCALE GENOMIC DNA]</scope>
</reference>
<evidence type="ECO:0000256" key="1">
    <source>
        <dbReference type="PROSITE-ProRule" id="PRU00094"/>
    </source>
</evidence>
<dbReference type="GO" id="GO:0043565">
    <property type="term" value="F:sequence-specific DNA binding"/>
    <property type="evidence" value="ECO:0007669"/>
    <property type="project" value="InterPro"/>
</dbReference>
<feature type="domain" description="GATA-type" evidence="3">
    <location>
        <begin position="216"/>
        <end position="258"/>
    </location>
</feature>
<comment type="caution">
    <text evidence="4">The sequence shown here is derived from an EMBL/GenBank/DDBJ whole genome shotgun (WGS) entry which is preliminary data.</text>
</comment>
<feature type="signal peptide" evidence="2">
    <location>
        <begin position="1"/>
        <end position="21"/>
    </location>
</feature>
<protein>
    <recommendedName>
        <fullName evidence="3">GATA-type domain-containing protein</fullName>
    </recommendedName>
</protein>
<keyword evidence="1" id="KW-0863">Zinc-finger</keyword>
<evidence type="ECO:0000256" key="2">
    <source>
        <dbReference type="SAM" id="SignalP"/>
    </source>
</evidence>
<dbReference type="SMART" id="SM00401">
    <property type="entry name" value="ZnF_GATA"/>
    <property type="match status" value="2"/>
</dbReference>
<evidence type="ECO:0000259" key="3">
    <source>
        <dbReference type="PROSITE" id="PS50114"/>
    </source>
</evidence>
<dbReference type="EMBL" id="CAJEWN010000096">
    <property type="protein sequence ID" value="CAD2163132.1"/>
    <property type="molecule type" value="Genomic_DNA"/>
</dbReference>